<sequence>EDEDEDEDGVGVSPNEIKRRDQEYKQLREYVEKEFHGTSSTAGTAVDTGGSISGPAPPSNNVPANSRMVDTVTTGKNEKNTPAVASSRKAEGGVRCADDTTNTDSTVESKLISDTDDGDRVSGETSEAIKFVHR</sequence>
<evidence type="ECO:0000256" key="1">
    <source>
        <dbReference type="SAM" id="MobiDB-lite"/>
    </source>
</evidence>
<feature type="compositionally biased region" description="Basic and acidic residues" evidence="1">
    <location>
        <begin position="16"/>
        <end position="36"/>
    </location>
</feature>
<evidence type="ECO:0000313" key="2">
    <source>
        <dbReference type="EMBL" id="JAG29536.1"/>
    </source>
</evidence>
<accession>A0A0A9YD45</accession>
<feature type="non-terminal residue" evidence="2">
    <location>
        <position position="1"/>
    </location>
</feature>
<feature type="compositionally biased region" description="Basic and acidic residues" evidence="1">
    <location>
        <begin position="88"/>
        <end position="98"/>
    </location>
</feature>
<name>A0A0A9YD45_LYGHE</name>
<dbReference type="EMBL" id="GBHO01014068">
    <property type="protein sequence ID" value="JAG29536.1"/>
    <property type="molecule type" value="Transcribed_RNA"/>
</dbReference>
<protein>
    <submittedName>
        <fullName evidence="2">Putative cellulose synthase A catalytic subunit 3 [UDP-forming]</fullName>
    </submittedName>
</protein>
<dbReference type="AlphaFoldDB" id="A0A0A9YD45"/>
<reference evidence="2" key="1">
    <citation type="journal article" date="2014" name="PLoS ONE">
        <title>Transcriptome-Based Identification of ABC Transporters in the Western Tarnished Plant Bug Lygus hesperus.</title>
        <authorList>
            <person name="Hull J.J."/>
            <person name="Chaney K."/>
            <person name="Geib S.M."/>
            <person name="Fabrick J.A."/>
            <person name="Brent C.S."/>
            <person name="Walsh D."/>
            <person name="Lavine L.C."/>
        </authorList>
    </citation>
    <scope>NUCLEOTIDE SEQUENCE</scope>
</reference>
<gene>
    <name evidence="2" type="primary">CESA3_0</name>
    <name evidence="2" type="ORF">CM83_103293</name>
</gene>
<reference evidence="2" key="2">
    <citation type="submission" date="2014-07" db="EMBL/GenBank/DDBJ databases">
        <authorList>
            <person name="Hull J."/>
        </authorList>
    </citation>
    <scope>NUCLEOTIDE SEQUENCE</scope>
</reference>
<feature type="compositionally biased region" description="Polar residues" evidence="1">
    <location>
        <begin position="99"/>
        <end position="108"/>
    </location>
</feature>
<proteinExistence type="predicted"/>
<feature type="region of interest" description="Disordered" evidence="1">
    <location>
        <begin position="1"/>
        <end position="134"/>
    </location>
</feature>
<organism evidence="2">
    <name type="scientific">Lygus hesperus</name>
    <name type="common">Western plant bug</name>
    <dbReference type="NCBI Taxonomy" id="30085"/>
    <lineage>
        <taxon>Eukaryota</taxon>
        <taxon>Metazoa</taxon>
        <taxon>Ecdysozoa</taxon>
        <taxon>Arthropoda</taxon>
        <taxon>Hexapoda</taxon>
        <taxon>Insecta</taxon>
        <taxon>Pterygota</taxon>
        <taxon>Neoptera</taxon>
        <taxon>Paraneoptera</taxon>
        <taxon>Hemiptera</taxon>
        <taxon>Heteroptera</taxon>
        <taxon>Panheteroptera</taxon>
        <taxon>Cimicomorpha</taxon>
        <taxon>Miridae</taxon>
        <taxon>Mirini</taxon>
        <taxon>Lygus</taxon>
    </lineage>
</organism>